<feature type="transmembrane region" description="Helical" evidence="5">
    <location>
        <begin position="61"/>
        <end position="83"/>
    </location>
</feature>
<feature type="transmembrane region" description="Helical" evidence="5">
    <location>
        <begin position="305"/>
        <end position="328"/>
    </location>
</feature>
<dbReference type="GO" id="GO:0005886">
    <property type="term" value="C:plasma membrane"/>
    <property type="evidence" value="ECO:0007669"/>
    <property type="project" value="UniProtKB-SubCell"/>
</dbReference>
<feature type="domain" description="Major facilitator superfamily (MFS) profile" evidence="6">
    <location>
        <begin position="1"/>
        <end position="391"/>
    </location>
</feature>
<dbReference type="InterPro" id="IPR036259">
    <property type="entry name" value="MFS_trans_sf"/>
</dbReference>
<evidence type="ECO:0000256" key="2">
    <source>
        <dbReference type="ARBA" id="ARBA00022692"/>
    </source>
</evidence>
<evidence type="ECO:0000313" key="8">
    <source>
        <dbReference type="Proteomes" id="UP000019494"/>
    </source>
</evidence>
<protein>
    <submittedName>
        <fullName evidence="7">Transmembrane transport protein</fullName>
    </submittedName>
</protein>
<sequence length="391" mass="38933">MPSLVLVSLTGFAGYAALLPVAPLWAVHGGADEAGAGLVNTVLLLATIATQLTVPGALRRFGWGPVLVAGLVLLGVPALLYAASDALAPVLALSAARGVGFGVITVTGSAAAALLAPPGRRGEAIGVYGLAVAVPNLVLLPLGPWIAESVSYGLVFLVSAGPLLGIPAALGLGRAVATHEGAGVVPQATNGEAGAGSDRRGARGRDWAAYRRLLAPTLVLLGVTLAGGAILTFAPQMVSSPLLTTAGLFVMGLVAALARWRAGLLADRHGAERFTWPLVLVTAAGMALAAWAVRHPDATPAAAFLAAMALVGLGYGALQNLTLVMAFASVGRDGHNLASAVWNVGFDAGTAVGSVLVGVIAARASFPAGVLAAGAVTLLTLPLAVRSARLR</sequence>
<keyword evidence="8" id="KW-1185">Reference proteome</keyword>
<feature type="transmembrane region" description="Helical" evidence="5">
    <location>
        <begin position="240"/>
        <end position="262"/>
    </location>
</feature>
<keyword evidence="3 5" id="KW-1133">Transmembrane helix</keyword>
<gene>
    <name evidence="7" type="ORF">N864_09630</name>
</gene>
<feature type="transmembrane region" description="Helical" evidence="5">
    <location>
        <begin position="366"/>
        <end position="385"/>
    </location>
</feature>
<dbReference type="InterPro" id="IPR020846">
    <property type="entry name" value="MFS_dom"/>
</dbReference>
<feature type="transmembrane region" description="Helical" evidence="5">
    <location>
        <begin position="36"/>
        <end position="54"/>
    </location>
</feature>
<dbReference type="PATRIC" id="fig|584657.3.peg.3286"/>
<name>W9GI36_9MICO</name>
<dbReference type="PANTHER" id="PTHR23531">
    <property type="entry name" value="QUINOLENE RESISTANCE PROTEIN NORA"/>
    <property type="match status" value="1"/>
</dbReference>
<accession>W9GI36</accession>
<dbReference type="OrthoDB" id="5189108at2"/>
<evidence type="ECO:0000256" key="5">
    <source>
        <dbReference type="SAM" id="Phobius"/>
    </source>
</evidence>
<dbReference type="InterPro" id="IPR052714">
    <property type="entry name" value="MFS_Exporter"/>
</dbReference>
<reference evidence="8" key="1">
    <citation type="submission" date="2013-08" db="EMBL/GenBank/DDBJ databases">
        <title>Intrasporangium oryzae NRRL B-24470.</title>
        <authorList>
            <person name="Liu H."/>
            <person name="Wang G."/>
        </authorList>
    </citation>
    <scope>NUCLEOTIDE SEQUENCE [LARGE SCALE GENOMIC DNA]</scope>
    <source>
        <strain evidence="8">Q5-1</strain>
    </source>
</reference>
<dbReference type="PANTHER" id="PTHR23531:SF1">
    <property type="entry name" value="QUINOLENE RESISTANCE PROTEIN NORA"/>
    <property type="match status" value="1"/>
</dbReference>
<dbReference type="GO" id="GO:0022857">
    <property type="term" value="F:transmembrane transporter activity"/>
    <property type="evidence" value="ECO:0007669"/>
    <property type="project" value="InterPro"/>
</dbReference>
<comment type="caution">
    <text evidence="7">The sequence shown here is derived from an EMBL/GenBank/DDBJ whole genome shotgun (WGS) entry which is preliminary data.</text>
</comment>
<feature type="transmembrane region" description="Helical" evidence="5">
    <location>
        <begin position="274"/>
        <end position="293"/>
    </location>
</feature>
<evidence type="ECO:0000259" key="6">
    <source>
        <dbReference type="PROSITE" id="PS50850"/>
    </source>
</evidence>
<comment type="subcellular location">
    <subcellularLocation>
        <location evidence="1">Cell membrane</location>
        <topology evidence="1">Multi-pass membrane protein</topology>
    </subcellularLocation>
</comment>
<feature type="transmembrane region" description="Helical" evidence="5">
    <location>
        <begin position="127"/>
        <end position="146"/>
    </location>
</feature>
<evidence type="ECO:0000313" key="7">
    <source>
        <dbReference type="EMBL" id="EWT04832.1"/>
    </source>
</evidence>
<dbReference type="Proteomes" id="UP000019494">
    <property type="component" value="Unassembled WGS sequence"/>
</dbReference>
<keyword evidence="4 5" id="KW-0472">Membrane</keyword>
<evidence type="ECO:0000256" key="1">
    <source>
        <dbReference type="ARBA" id="ARBA00004651"/>
    </source>
</evidence>
<feature type="transmembrane region" description="Helical" evidence="5">
    <location>
        <begin position="340"/>
        <end position="360"/>
    </location>
</feature>
<dbReference type="AlphaFoldDB" id="W9GI36"/>
<evidence type="ECO:0000256" key="3">
    <source>
        <dbReference type="ARBA" id="ARBA00022989"/>
    </source>
</evidence>
<dbReference type="SUPFAM" id="SSF103473">
    <property type="entry name" value="MFS general substrate transporter"/>
    <property type="match status" value="1"/>
</dbReference>
<feature type="transmembrane region" description="Helical" evidence="5">
    <location>
        <begin position="213"/>
        <end position="234"/>
    </location>
</feature>
<dbReference type="Gene3D" id="1.20.1250.20">
    <property type="entry name" value="MFS general substrate transporter like domains"/>
    <property type="match status" value="1"/>
</dbReference>
<dbReference type="EMBL" id="AWQS01000179">
    <property type="protein sequence ID" value="EWT04832.1"/>
    <property type="molecule type" value="Genomic_DNA"/>
</dbReference>
<keyword evidence="2 5" id="KW-0812">Transmembrane</keyword>
<feature type="transmembrane region" description="Helical" evidence="5">
    <location>
        <begin position="95"/>
        <end position="115"/>
    </location>
</feature>
<dbReference type="PROSITE" id="PS50850">
    <property type="entry name" value="MFS"/>
    <property type="match status" value="1"/>
</dbReference>
<proteinExistence type="predicted"/>
<dbReference type="Pfam" id="PF07690">
    <property type="entry name" value="MFS_1"/>
    <property type="match status" value="1"/>
</dbReference>
<organism evidence="7 8">
    <name type="scientific">Intrasporangium chromatireducens Q5-1</name>
    <dbReference type="NCBI Taxonomy" id="584657"/>
    <lineage>
        <taxon>Bacteria</taxon>
        <taxon>Bacillati</taxon>
        <taxon>Actinomycetota</taxon>
        <taxon>Actinomycetes</taxon>
        <taxon>Micrococcales</taxon>
        <taxon>Intrasporangiaceae</taxon>
        <taxon>Intrasporangium</taxon>
    </lineage>
</organism>
<evidence type="ECO:0000256" key="4">
    <source>
        <dbReference type="ARBA" id="ARBA00023136"/>
    </source>
</evidence>
<feature type="transmembrane region" description="Helical" evidence="5">
    <location>
        <begin position="152"/>
        <end position="172"/>
    </location>
</feature>
<dbReference type="InterPro" id="IPR011701">
    <property type="entry name" value="MFS"/>
</dbReference>